<keyword evidence="1" id="KW-0833">Ubl conjugation pathway</keyword>
<feature type="region of interest" description="Disordered" evidence="3">
    <location>
        <begin position="221"/>
        <end position="307"/>
    </location>
</feature>
<feature type="compositionally biased region" description="Low complexity" evidence="3">
    <location>
        <begin position="247"/>
        <end position="307"/>
    </location>
</feature>
<name>A0ABN8MF78_9CNID</name>
<dbReference type="Proteomes" id="UP001159427">
    <property type="component" value="Unassembled WGS sequence"/>
</dbReference>
<dbReference type="Gene3D" id="3.30.2410.10">
    <property type="entry name" value="Hect, E3 ligase catalytic domain"/>
    <property type="match status" value="1"/>
</dbReference>
<proteinExistence type="predicted"/>
<dbReference type="InterPro" id="IPR035983">
    <property type="entry name" value="Hect_E3_ubiquitin_ligase"/>
</dbReference>
<evidence type="ECO:0000313" key="6">
    <source>
        <dbReference type="Proteomes" id="UP001159427"/>
    </source>
</evidence>
<feature type="domain" description="HECT" evidence="4">
    <location>
        <begin position="777"/>
        <end position="864"/>
    </location>
</feature>
<reference evidence="5 6" key="1">
    <citation type="submission" date="2022-05" db="EMBL/GenBank/DDBJ databases">
        <authorList>
            <consortium name="Genoscope - CEA"/>
            <person name="William W."/>
        </authorList>
    </citation>
    <scope>NUCLEOTIDE SEQUENCE [LARGE SCALE GENOMIC DNA]</scope>
</reference>
<gene>
    <name evidence="5" type="ORF">PEVE_00029200</name>
</gene>
<feature type="coiled-coil region" evidence="2">
    <location>
        <begin position="518"/>
        <end position="545"/>
    </location>
</feature>
<dbReference type="Pfam" id="PF00632">
    <property type="entry name" value="HECT"/>
    <property type="match status" value="1"/>
</dbReference>
<feature type="compositionally biased region" description="Basic and acidic residues" evidence="3">
    <location>
        <begin position="228"/>
        <end position="238"/>
    </location>
</feature>
<evidence type="ECO:0000313" key="5">
    <source>
        <dbReference type="EMBL" id="CAH3026500.1"/>
    </source>
</evidence>
<evidence type="ECO:0000256" key="2">
    <source>
        <dbReference type="SAM" id="Coils"/>
    </source>
</evidence>
<evidence type="ECO:0000256" key="1">
    <source>
        <dbReference type="ARBA" id="ARBA00022786"/>
    </source>
</evidence>
<sequence>MEFAFITDKLNATDMMDFVAVEHTPEKVIIDMGLTRKGDLYTLKAMCQTKKKSTDDDLERETRKRQLLQEIVKEKESRGKKFSRVDDKSTAGKKMSKTRRISLGLMQYSKKRNKYVSVRCSKGGGTGLIDVPLSMTKEELIKEGKVLFFQNGVCPLGAESDMILELVNFKGEVINTLKERNGGALPFTVQRYFEFYKLSKVQLYIACRPLVDDDSDDGELMTSPFSASDREDLVDKGKQWRQSLQPASKSAHSDSAASTHFSIASSTASSPSSSAASTSSSTAASAASSGSPPAASSASTASSIATSTTQDRDSSCWFTSRLDDERRLKAEQDKEYEESLAIYFLKRKALEDEITETSRLEEVRRAREARVPVQHSTAQVLIVVQHPFQGRVSRFFSDEERMLAIYDWVGSLDLHPEHFSLHVQPAITISPQDKAVDFHSVVIYVETLEQPLPMSFTSPEVNFKGFGAVGDISIEAVTDEVPHQLLQDEDLSEPGTAFDVSSLYSPSQPSHFPIPDDVLDAEHKEEIVKENYAKLQKKREEALDSLKETVAIIVSRENIVRDLISVYKDPSILQRKVAAVIEGSKATGDGVLREVYSSFWDTFLSQSDGDSKHTLPLLPDLSQEDYVSIGRILTHQFILCGVFPVKLSQASMQHAVLGTATDQCIVESFLALLPPNEKDCLSRALDCVGPFPREEIIDLLDDYNLCQLPTADNIRSIHIFVGTAEFVTKPFMCLTSLRQGMGDLWSNVSKEAIASLYEMSRPTAARIMANLALTPENAKEAQIFRWLERYLKGSSHQMLAKLLRFCTASDVLIPDHSIAVHTEVMAPVAIRPKAYTCFRRLILPRNYQSYSQMRNNLDFYLRDCNIWDLND</sequence>
<evidence type="ECO:0000259" key="4">
    <source>
        <dbReference type="Pfam" id="PF00632"/>
    </source>
</evidence>
<dbReference type="InterPro" id="IPR000569">
    <property type="entry name" value="HECT_dom"/>
</dbReference>
<accession>A0ABN8MF78</accession>
<keyword evidence="6" id="KW-1185">Reference proteome</keyword>
<dbReference type="EMBL" id="CALNXI010000407">
    <property type="protein sequence ID" value="CAH3026500.1"/>
    <property type="molecule type" value="Genomic_DNA"/>
</dbReference>
<keyword evidence="2" id="KW-0175">Coiled coil</keyword>
<dbReference type="SUPFAM" id="SSF56204">
    <property type="entry name" value="Hect, E3 ligase catalytic domain"/>
    <property type="match status" value="1"/>
</dbReference>
<organism evidence="5 6">
    <name type="scientific">Porites evermanni</name>
    <dbReference type="NCBI Taxonomy" id="104178"/>
    <lineage>
        <taxon>Eukaryota</taxon>
        <taxon>Metazoa</taxon>
        <taxon>Cnidaria</taxon>
        <taxon>Anthozoa</taxon>
        <taxon>Hexacorallia</taxon>
        <taxon>Scleractinia</taxon>
        <taxon>Fungiina</taxon>
        <taxon>Poritidae</taxon>
        <taxon>Porites</taxon>
    </lineage>
</organism>
<comment type="caution">
    <text evidence="5">The sequence shown here is derived from an EMBL/GenBank/DDBJ whole genome shotgun (WGS) entry which is preliminary data.</text>
</comment>
<evidence type="ECO:0000256" key="3">
    <source>
        <dbReference type="SAM" id="MobiDB-lite"/>
    </source>
</evidence>
<protein>
    <recommendedName>
        <fullName evidence="4">HECT domain-containing protein</fullName>
    </recommendedName>
</protein>